<evidence type="ECO:0000256" key="2">
    <source>
        <dbReference type="ARBA" id="ARBA00022737"/>
    </source>
</evidence>
<dbReference type="PANTHER" id="PTHR39068">
    <property type="entry name" value="LARVAL/PUPAL CUTICLE PROTEIN H1C-LIKE PROTEIN-RELATED"/>
    <property type="match status" value="1"/>
</dbReference>
<organism evidence="4">
    <name type="scientific">Anopheles coluzzii</name>
    <name type="common">African malaria mosquito</name>
    <dbReference type="NCBI Taxonomy" id="1518534"/>
    <lineage>
        <taxon>Eukaryota</taxon>
        <taxon>Metazoa</taxon>
        <taxon>Ecdysozoa</taxon>
        <taxon>Arthropoda</taxon>
        <taxon>Hexapoda</taxon>
        <taxon>Insecta</taxon>
        <taxon>Pterygota</taxon>
        <taxon>Neoptera</taxon>
        <taxon>Endopterygota</taxon>
        <taxon>Diptera</taxon>
        <taxon>Nematocera</taxon>
        <taxon>Culicoidea</taxon>
        <taxon>Culicidae</taxon>
        <taxon>Anophelinae</taxon>
        <taxon>Anopheles</taxon>
    </lineage>
</organism>
<evidence type="ECO:0000313" key="4">
    <source>
        <dbReference type="EnsemblMetazoa" id="ACOM027736-PA.1"/>
    </source>
</evidence>
<dbReference type="PANTHER" id="PTHR39068:SF2">
    <property type="entry name" value="MIP24391P"/>
    <property type="match status" value="1"/>
</dbReference>
<dbReference type="AlphaFoldDB" id="A0A8W7PAG4"/>
<keyword evidence="2" id="KW-0677">Repeat</keyword>
<dbReference type="Proteomes" id="UP000075882">
    <property type="component" value="Unassembled WGS sequence"/>
</dbReference>
<dbReference type="EnsemblMetazoa" id="ACOM027736-RA">
    <property type="protein sequence ID" value="ACOM027736-PA.1"/>
    <property type="gene ID" value="ACOM027736"/>
</dbReference>
<reference evidence="4" key="1">
    <citation type="submission" date="2022-08" db="UniProtKB">
        <authorList>
            <consortium name="EnsemblMetazoa"/>
        </authorList>
    </citation>
    <scope>IDENTIFICATION</scope>
</reference>
<keyword evidence="1" id="KW-0193">Cuticle</keyword>
<feature type="chain" id="PRO_5036502477" evidence="3">
    <location>
        <begin position="18"/>
        <end position="388"/>
    </location>
</feature>
<dbReference type="GO" id="GO:0042302">
    <property type="term" value="F:structural constituent of cuticle"/>
    <property type="evidence" value="ECO:0007669"/>
    <property type="project" value="UniProtKB-KW"/>
</dbReference>
<evidence type="ECO:0000256" key="3">
    <source>
        <dbReference type="SAM" id="SignalP"/>
    </source>
</evidence>
<name>A0A8W7PAG4_ANOCL</name>
<keyword evidence="3" id="KW-0732">Signal</keyword>
<dbReference type="VEuPathDB" id="VectorBase:ACON2_035145"/>
<proteinExistence type="predicted"/>
<protein>
    <submittedName>
        <fullName evidence="4">Uncharacterized protein</fullName>
    </submittedName>
</protein>
<accession>A0A8W7PAG4</accession>
<feature type="signal peptide" evidence="3">
    <location>
        <begin position="1"/>
        <end position="17"/>
    </location>
</feature>
<sequence length="388" mass="40966">MKCFFVVLAVSLALASAGYVEHYQGATSFTSFDLKSAPIVGSKLVVPGAVVPAYPIKGSTDHAPVRYEAKPVISTVYAAPITKTLTYSTVPVQYASSHQYVAPVPVHDCTLKEHTKLVAPIHATVSYGVPSATVSNAHGISSQSGYSGVGYQQAQKVQGAADIQELDINKLRRTCVHALRTPRCVIELLEAIESPYSTRTISHYSKAVDTPYSSVRKSDTRITNELPKYAYAQPVLAKQVAYAAAPAVHTTYAAPAAVHTSYAHAAPAVTYAHAAPAYQTYAHAAPAAVHTSYTHAAPAVHATYAAPAVQTYAHAAPAVHTTYAAPAVHTSYAHAAPAVHATYAAPAAVQTYAHAAPAVHTSTKTLTYSPAVQVAHTTYEDAHAHYAW</sequence>
<evidence type="ECO:0000256" key="1">
    <source>
        <dbReference type="ARBA" id="ARBA00022460"/>
    </source>
</evidence>
<dbReference type="Pfam" id="PF11018">
    <property type="entry name" value="Cuticle_3"/>
    <property type="match status" value="1"/>
</dbReference>
<dbReference type="InterPro" id="IPR022727">
    <property type="entry name" value="Cuticle_C1"/>
</dbReference>